<dbReference type="AlphaFoldDB" id="A0A7R7WL27"/>
<evidence type="ECO:0000313" key="1">
    <source>
        <dbReference type="EMBL" id="BCS04655.1"/>
    </source>
</evidence>
<accession>A0A7R7WL27</accession>
<dbReference type="EMBL" id="AP024432">
    <property type="protein sequence ID" value="BCS04655.1"/>
    <property type="molecule type" value="Genomic_DNA"/>
</dbReference>
<dbReference type="Proteomes" id="UP000661280">
    <property type="component" value="Chromosome 8"/>
</dbReference>
<evidence type="ECO:0000313" key="2">
    <source>
        <dbReference type="Proteomes" id="UP000661280"/>
    </source>
</evidence>
<protein>
    <submittedName>
        <fullName evidence="1">Uncharacterized protein</fullName>
    </submittedName>
</protein>
<dbReference type="KEGG" id="aluc:AKAW2_80456A"/>
<keyword evidence="2" id="KW-1185">Reference proteome</keyword>
<dbReference type="OrthoDB" id="1720422at2759"/>
<reference evidence="1" key="1">
    <citation type="submission" date="2021-01" db="EMBL/GenBank/DDBJ databases">
        <authorList>
            <consortium name="Aspergillus luchuensis mut. kawachii IFO 4304 genome sequencing consortium"/>
            <person name="Kazuki M."/>
            <person name="Futagami T."/>
        </authorList>
    </citation>
    <scope>NUCLEOTIDE SEQUENCE</scope>
    <source>
        <strain evidence="1">IFO 4308</strain>
    </source>
</reference>
<reference evidence="1" key="2">
    <citation type="submission" date="2021-02" db="EMBL/GenBank/DDBJ databases">
        <title>Aspergillus luchuensis mut. kawachii IFO 4304 genome sequence.</title>
        <authorList>
            <person name="Mori K."/>
            <person name="Kadooka C."/>
            <person name="Goto M."/>
            <person name="Futagami T."/>
        </authorList>
    </citation>
    <scope>NUCLEOTIDE SEQUENCE</scope>
    <source>
        <strain evidence="1">IFO 4308</strain>
    </source>
</reference>
<dbReference type="RefSeq" id="XP_041548417.1">
    <property type="nucleotide sequence ID" value="XM_041681479.1"/>
</dbReference>
<gene>
    <name evidence="1" type="ORF">AKAW2_80456A</name>
</gene>
<proteinExistence type="predicted"/>
<dbReference type="GeneID" id="64965976"/>
<sequence>MGMCIPNMILSSNEFSLLRKQKKIRSLILYTDAYCHEGVGSVDLAQFQDLRSLCWKGLNKYSDFECLKECIRAHGPQLLSLTLDLINWDHAKNRWTHEFRRQSDEGMPNNFLFRGL</sequence>
<organism evidence="1 2">
    <name type="scientific">Aspergillus kawachii</name>
    <name type="common">White koji mold</name>
    <name type="synonym">Aspergillus awamori var. kawachi</name>
    <dbReference type="NCBI Taxonomy" id="1069201"/>
    <lineage>
        <taxon>Eukaryota</taxon>
        <taxon>Fungi</taxon>
        <taxon>Dikarya</taxon>
        <taxon>Ascomycota</taxon>
        <taxon>Pezizomycotina</taxon>
        <taxon>Eurotiomycetes</taxon>
        <taxon>Eurotiomycetidae</taxon>
        <taxon>Eurotiales</taxon>
        <taxon>Aspergillaceae</taxon>
        <taxon>Aspergillus</taxon>
        <taxon>Aspergillus subgen. Circumdati</taxon>
    </lineage>
</organism>
<name>A0A7R7WL27_ASPKA</name>